<protein>
    <recommendedName>
        <fullName evidence="4">Integrase core domain containing protein</fullName>
    </recommendedName>
</protein>
<evidence type="ECO:0000313" key="2">
    <source>
        <dbReference type="EMBL" id="KAH0754601.1"/>
    </source>
</evidence>
<proteinExistence type="predicted"/>
<dbReference type="EMBL" id="JAIVGD010000018">
    <property type="protein sequence ID" value="KAH0754601.1"/>
    <property type="molecule type" value="Genomic_DNA"/>
</dbReference>
<sequence>MMKFRNNLCWRFCYGGLITHFLRTQGIEEEACDMMIAFHLDLTGKMVNVTRTKALDASHGHVLSAQERQVCDDSIMARMFGMVELQLRIGGRPVTNAEMATREERYPLIESAAFLCRTGPAFFEPLDDDEASADEAMGDDDEDAADEEANALMVFADGDNEA</sequence>
<evidence type="ECO:0008006" key="4">
    <source>
        <dbReference type="Google" id="ProtNLM"/>
    </source>
</evidence>
<accession>A0ABQ7US10</accession>
<gene>
    <name evidence="2" type="ORF">KY290_024871</name>
</gene>
<feature type="region of interest" description="Disordered" evidence="1">
    <location>
        <begin position="126"/>
        <end position="148"/>
    </location>
</feature>
<dbReference type="Proteomes" id="UP000826656">
    <property type="component" value="Unassembled WGS sequence"/>
</dbReference>
<keyword evidence="3" id="KW-1185">Reference proteome</keyword>
<evidence type="ECO:0000313" key="3">
    <source>
        <dbReference type="Proteomes" id="UP000826656"/>
    </source>
</evidence>
<name>A0ABQ7US10_SOLTU</name>
<evidence type="ECO:0000256" key="1">
    <source>
        <dbReference type="SAM" id="MobiDB-lite"/>
    </source>
</evidence>
<reference evidence="2 3" key="1">
    <citation type="journal article" date="2021" name="bioRxiv">
        <title>Chromosome-scale and haplotype-resolved genome assembly of a tetraploid potato cultivar.</title>
        <authorList>
            <person name="Sun H."/>
            <person name="Jiao W.-B."/>
            <person name="Krause K."/>
            <person name="Campoy J.A."/>
            <person name="Goel M."/>
            <person name="Folz-Donahue K."/>
            <person name="Kukat C."/>
            <person name="Huettel B."/>
            <person name="Schneeberger K."/>
        </authorList>
    </citation>
    <scope>NUCLEOTIDE SEQUENCE [LARGE SCALE GENOMIC DNA]</scope>
    <source>
        <strain evidence="2">SolTubOtavaFocal</strain>
        <tissue evidence="2">Leaves</tissue>
    </source>
</reference>
<organism evidence="2 3">
    <name type="scientific">Solanum tuberosum</name>
    <name type="common">Potato</name>
    <dbReference type="NCBI Taxonomy" id="4113"/>
    <lineage>
        <taxon>Eukaryota</taxon>
        <taxon>Viridiplantae</taxon>
        <taxon>Streptophyta</taxon>
        <taxon>Embryophyta</taxon>
        <taxon>Tracheophyta</taxon>
        <taxon>Spermatophyta</taxon>
        <taxon>Magnoliopsida</taxon>
        <taxon>eudicotyledons</taxon>
        <taxon>Gunneridae</taxon>
        <taxon>Pentapetalae</taxon>
        <taxon>asterids</taxon>
        <taxon>lamiids</taxon>
        <taxon>Solanales</taxon>
        <taxon>Solanaceae</taxon>
        <taxon>Solanoideae</taxon>
        <taxon>Solaneae</taxon>
        <taxon>Solanum</taxon>
    </lineage>
</organism>
<comment type="caution">
    <text evidence="2">The sequence shown here is derived from an EMBL/GenBank/DDBJ whole genome shotgun (WGS) entry which is preliminary data.</text>
</comment>